<proteinExistence type="predicted"/>
<dbReference type="AlphaFoldDB" id="A0A127A4S0"/>
<accession>A0A127A4S0</accession>
<reference evidence="2 3" key="1">
    <citation type="submission" date="2016-02" db="EMBL/GenBank/DDBJ databases">
        <title>Complete genome of Sinomonas atrocyanea KCTC 3377.</title>
        <authorList>
            <person name="Kim K.M."/>
        </authorList>
    </citation>
    <scope>NUCLEOTIDE SEQUENCE [LARGE SCALE GENOMIC DNA]</scope>
    <source>
        <strain evidence="2 3">KCTC 3377</strain>
    </source>
</reference>
<keyword evidence="3" id="KW-1185">Reference proteome</keyword>
<feature type="compositionally biased region" description="Basic and acidic residues" evidence="1">
    <location>
        <begin position="65"/>
        <end position="79"/>
    </location>
</feature>
<dbReference type="Proteomes" id="UP000070134">
    <property type="component" value="Chromosome"/>
</dbReference>
<evidence type="ECO:0000256" key="1">
    <source>
        <dbReference type="SAM" id="MobiDB-lite"/>
    </source>
</evidence>
<organism evidence="2 3">
    <name type="scientific">Sinomonas atrocyanea</name>
    <dbReference type="NCBI Taxonomy" id="37927"/>
    <lineage>
        <taxon>Bacteria</taxon>
        <taxon>Bacillati</taxon>
        <taxon>Actinomycetota</taxon>
        <taxon>Actinomycetes</taxon>
        <taxon>Micrococcales</taxon>
        <taxon>Micrococcaceae</taxon>
        <taxon>Sinomonas</taxon>
    </lineage>
</organism>
<protein>
    <submittedName>
        <fullName evidence="2">Uncharacterized protein</fullName>
    </submittedName>
</protein>
<gene>
    <name evidence="2" type="ORF">SA2016_3487</name>
</gene>
<feature type="region of interest" description="Disordered" evidence="1">
    <location>
        <begin position="1"/>
        <end position="46"/>
    </location>
</feature>
<evidence type="ECO:0000313" key="3">
    <source>
        <dbReference type="Proteomes" id="UP000070134"/>
    </source>
</evidence>
<dbReference type="EMBL" id="CP014518">
    <property type="protein sequence ID" value="AMM34147.1"/>
    <property type="molecule type" value="Genomic_DNA"/>
</dbReference>
<dbReference type="KEGG" id="satk:SA2016_3487"/>
<evidence type="ECO:0000313" key="2">
    <source>
        <dbReference type="EMBL" id="AMM34147.1"/>
    </source>
</evidence>
<feature type="region of interest" description="Disordered" evidence="1">
    <location>
        <begin position="59"/>
        <end position="106"/>
    </location>
</feature>
<name>A0A127A4S0_9MICC</name>
<sequence>MPSAAGYRCGMTENPDIGQTANLNENDYKTGNPDLEPRDSGDQANDIRFSEEEQLIREQAQGIRAQKDTVPRDNSDVDKAMAGFDVPDADLNSDASDDPPFHGQEQ</sequence>